<keyword evidence="5" id="KW-1185">Reference proteome</keyword>
<evidence type="ECO:0000313" key="4">
    <source>
        <dbReference type="EnsemblPlants" id="PNT62213"/>
    </source>
</evidence>
<reference evidence="4" key="3">
    <citation type="submission" date="2018-08" db="UniProtKB">
        <authorList>
            <consortium name="EnsemblPlants"/>
        </authorList>
    </citation>
    <scope>IDENTIFICATION</scope>
    <source>
        <strain evidence="4">cv. Bd21</strain>
    </source>
</reference>
<gene>
    <name evidence="4" type="primary">LOC100832713</name>
    <name evidence="3" type="ORF">BRADI_5g27230v3</name>
</gene>
<dbReference type="EMBL" id="CM000884">
    <property type="protein sequence ID" value="PNT62213.1"/>
    <property type="molecule type" value="Genomic_DNA"/>
</dbReference>
<dbReference type="KEGG" id="bdi:100832713"/>
<feature type="region of interest" description="Disordered" evidence="1">
    <location>
        <begin position="365"/>
        <end position="602"/>
    </location>
</feature>
<dbReference type="EnsemblPlants" id="PNT62213">
    <property type="protein sequence ID" value="PNT62213"/>
    <property type="gene ID" value="BRADI_5g27230v3"/>
</dbReference>
<feature type="compositionally biased region" description="Low complexity" evidence="1">
    <location>
        <begin position="512"/>
        <end position="528"/>
    </location>
</feature>
<evidence type="ECO:0000313" key="5">
    <source>
        <dbReference type="Proteomes" id="UP000008810"/>
    </source>
</evidence>
<feature type="chain" id="PRO_5043158486" description="Phosphatidylinositol-specific phospholipase C X domain-containing protein" evidence="2">
    <location>
        <begin position="29"/>
        <end position="617"/>
    </location>
</feature>
<feature type="compositionally biased region" description="Pro residues" evidence="1">
    <location>
        <begin position="367"/>
        <end position="381"/>
    </location>
</feature>
<dbReference type="ExpressionAtlas" id="A0A2K2CJK8">
    <property type="expression patterns" value="baseline"/>
</dbReference>
<accession>A0A2K2CJK8</accession>
<sequence length="617" mass="63768">MAAAGTTARRRGLLFFLLLPAIAGTASAGALVGDRCPAASCGTGMRCATCSPLPNSGPSVCCRTTPIDPKTHGTGLPFNKYSWLTTHNSFAITGTPSGTGTPIISPPNQEDSVTSQLKNGVRGLMLDTYDFKNDLWLCHSFSGKCFDFTAYVPASKVLGEIKAFLDGNTGEVITVFVEDYAAPGSLGKALAAAGLTKYVFPVSAMPKNGGDWPLLKDMVAQNHRLLVFTSKQGKEGSDGVAHEWSYVVETQYGSEGLVVGACPKRGESKALDSKGQSLVLMNFFTTNPSQIWACANNSAPLIAKLRACYDASAARWPNFIAVDFYMRSSGGGAPLATDVANGRLQCGCDTIAYCKPNAPFGTCTMPSPSPSPPGSPSPPRTPSSSPSQAPSSLSSPSLAPSSSLTPAEAPTVAPSSPVPRILLSPLSPTPAPHSSPSPTPTMAPHSSSSPTPTLAPHSWSSSLSPLSSSPSSTPARSPSPSSSLWSSLFYSTASPTPDMAPSMSPSSWPYGTSLFLSPSSSPTSSPSFDIVAVHEPPPKSSSDELEGTIQEMTTPESTRDAGVPQRTSPKSIAEAPAPEAAAPDSVADDSSGASVRPKTPSRSSLFGLTALVLISLC</sequence>
<evidence type="ECO:0000256" key="1">
    <source>
        <dbReference type="SAM" id="MobiDB-lite"/>
    </source>
</evidence>
<evidence type="ECO:0000256" key="2">
    <source>
        <dbReference type="SAM" id="SignalP"/>
    </source>
</evidence>
<dbReference type="Proteomes" id="UP000008810">
    <property type="component" value="Chromosome 5"/>
</dbReference>
<evidence type="ECO:0008006" key="6">
    <source>
        <dbReference type="Google" id="ProtNLM"/>
    </source>
</evidence>
<dbReference type="GO" id="GO:0008081">
    <property type="term" value="F:phosphoric diester hydrolase activity"/>
    <property type="evidence" value="ECO:0000318"/>
    <property type="project" value="GO_Central"/>
</dbReference>
<dbReference type="STRING" id="15368.A0A2K2CJK8"/>
<dbReference type="PANTHER" id="PTHR13593:SF48">
    <property type="entry name" value="OS04G0689300 PROTEIN"/>
    <property type="match status" value="1"/>
</dbReference>
<name>A0A2K2CJK8_BRADI</name>
<feature type="compositionally biased region" description="Low complexity" evidence="1">
    <location>
        <begin position="442"/>
        <end position="494"/>
    </location>
</feature>
<dbReference type="FunCoup" id="A0A2K2CJK8">
    <property type="interactions" value="292"/>
</dbReference>
<evidence type="ECO:0000313" key="3">
    <source>
        <dbReference type="EMBL" id="PNT62213.1"/>
    </source>
</evidence>
<dbReference type="CDD" id="cd08588">
    <property type="entry name" value="PI-PLCc_At5g67130_like"/>
    <property type="match status" value="1"/>
</dbReference>
<reference evidence="3" key="2">
    <citation type="submission" date="2017-06" db="EMBL/GenBank/DDBJ databases">
        <title>WGS assembly of Brachypodium distachyon.</title>
        <authorList>
            <consortium name="The International Brachypodium Initiative"/>
            <person name="Lucas S."/>
            <person name="Harmon-Smith M."/>
            <person name="Lail K."/>
            <person name="Tice H."/>
            <person name="Grimwood J."/>
            <person name="Bruce D."/>
            <person name="Barry K."/>
            <person name="Shu S."/>
            <person name="Lindquist E."/>
            <person name="Wang M."/>
            <person name="Pitluck S."/>
            <person name="Vogel J.P."/>
            <person name="Garvin D.F."/>
            <person name="Mockler T.C."/>
            <person name="Schmutz J."/>
            <person name="Rokhsar D."/>
            <person name="Bevan M.W."/>
        </authorList>
    </citation>
    <scope>NUCLEOTIDE SEQUENCE</scope>
    <source>
        <strain evidence="3">Bd21</strain>
    </source>
</reference>
<feature type="compositionally biased region" description="Pro residues" evidence="1">
    <location>
        <begin position="427"/>
        <end position="441"/>
    </location>
</feature>
<proteinExistence type="predicted"/>
<dbReference type="Pfam" id="PF26178">
    <property type="entry name" value="PI-PLC_cat"/>
    <property type="match status" value="1"/>
</dbReference>
<dbReference type="PANTHER" id="PTHR13593">
    <property type="match status" value="1"/>
</dbReference>
<dbReference type="SUPFAM" id="SSF51695">
    <property type="entry name" value="PLC-like phosphodiesterases"/>
    <property type="match status" value="1"/>
</dbReference>
<feature type="compositionally biased region" description="Low complexity" evidence="1">
    <location>
        <begin position="573"/>
        <end position="595"/>
    </location>
</feature>
<dbReference type="InterPro" id="IPR051057">
    <property type="entry name" value="PI-PLC_domain"/>
</dbReference>
<feature type="compositionally biased region" description="Low complexity" evidence="1">
    <location>
        <begin position="382"/>
        <end position="411"/>
    </location>
</feature>
<protein>
    <recommendedName>
        <fullName evidence="6">Phosphatidylinositol-specific phospholipase C X domain-containing protein</fullName>
    </recommendedName>
</protein>
<organism evidence="3">
    <name type="scientific">Brachypodium distachyon</name>
    <name type="common">Purple false brome</name>
    <name type="synonym">Trachynia distachya</name>
    <dbReference type="NCBI Taxonomy" id="15368"/>
    <lineage>
        <taxon>Eukaryota</taxon>
        <taxon>Viridiplantae</taxon>
        <taxon>Streptophyta</taxon>
        <taxon>Embryophyta</taxon>
        <taxon>Tracheophyta</taxon>
        <taxon>Spermatophyta</taxon>
        <taxon>Magnoliopsida</taxon>
        <taxon>Liliopsida</taxon>
        <taxon>Poales</taxon>
        <taxon>Poaceae</taxon>
        <taxon>BOP clade</taxon>
        <taxon>Pooideae</taxon>
        <taxon>Stipodae</taxon>
        <taxon>Brachypodieae</taxon>
        <taxon>Brachypodium</taxon>
    </lineage>
</organism>
<dbReference type="GO" id="GO:0006629">
    <property type="term" value="P:lipid metabolic process"/>
    <property type="evidence" value="ECO:0007669"/>
    <property type="project" value="InterPro"/>
</dbReference>
<dbReference type="PROSITE" id="PS50007">
    <property type="entry name" value="PIPLC_X_DOMAIN"/>
    <property type="match status" value="1"/>
</dbReference>
<feature type="signal peptide" evidence="2">
    <location>
        <begin position="1"/>
        <end position="28"/>
    </location>
</feature>
<dbReference type="InterPro" id="IPR017946">
    <property type="entry name" value="PLC-like_Pdiesterase_TIM-brl"/>
</dbReference>
<dbReference type="GeneID" id="100832713"/>
<keyword evidence="2" id="KW-0732">Signal</keyword>
<dbReference type="AlphaFoldDB" id="A0A2K2CJK8"/>
<dbReference type="Gene3D" id="3.20.20.190">
    <property type="entry name" value="Phosphatidylinositol (PI) phosphodiesterase"/>
    <property type="match status" value="1"/>
</dbReference>
<dbReference type="Gramene" id="PNT62213">
    <property type="protein sequence ID" value="PNT62213"/>
    <property type="gene ID" value="BRADI_5g27230v3"/>
</dbReference>
<dbReference type="RefSeq" id="XP_010240655.2">
    <property type="nucleotide sequence ID" value="XM_010242353.3"/>
</dbReference>
<dbReference type="OrthoDB" id="7984201at2759"/>
<reference evidence="3 4" key="1">
    <citation type="journal article" date="2010" name="Nature">
        <title>Genome sequencing and analysis of the model grass Brachypodium distachyon.</title>
        <authorList>
            <consortium name="International Brachypodium Initiative"/>
        </authorList>
    </citation>
    <scope>NUCLEOTIDE SEQUENCE [LARGE SCALE GENOMIC DNA]</scope>
    <source>
        <strain evidence="3 4">Bd21</strain>
    </source>
</reference>